<protein>
    <recommendedName>
        <fullName evidence="10">CBS domain-containing protein</fullName>
    </recommendedName>
</protein>
<dbReference type="Pfam" id="PF00571">
    <property type="entry name" value="CBS"/>
    <property type="match status" value="2"/>
</dbReference>
<dbReference type="PANTHER" id="PTHR47788:SF1">
    <property type="entry name" value="A-ADDING TRNA NUCLEOTIDYLTRANSFERASE"/>
    <property type="match status" value="1"/>
</dbReference>
<dbReference type="SMART" id="SM00116">
    <property type="entry name" value="CBS"/>
    <property type="match status" value="2"/>
</dbReference>
<dbReference type="InterPro" id="IPR052390">
    <property type="entry name" value="tRNA_nt/polyA_polymerase"/>
</dbReference>
<dbReference type="AlphaFoldDB" id="X0V9V5"/>
<evidence type="ECO:0000259" key="10">
    <source>
        <dbReference type="PROSITE" id="PS51371"/>
    </source>
</evidence>
<keyword evidence="4" id="KW-0819">tRNA processing</keyword>
<gene>
    <name evidence="11" type="ORF">S01H1_33204</name>
</gene>
<evidence type="ECO:0000256" key="8">
    <source>
        <dbReference type="ARBA" id="ARBA00022842"/>
    </source>
</evidence>
<dbReference type="PROSITE" id="PS51371">
    <property type="entry name" value="CBS"/>
    <property type="match status" value="2"/>
</dbReference>
<dbReference type="SUPFAM" id="SSF64182">
    <property type="entry name" value="DHH phosphoesterases"/>
    <property type="match status" value="1"/>
</dbReference>
<dbReference type="EMBL" id="BARS01020610">
    <property type="protein sequence ID" value="GAG09283.1"/>
    <property type="molecule type" value="Genomic_DNA"/>
</dbReference>
<reference evidence="11" key="1">
    <citation type="journal article" date="2014" name="Front. Microbiol.">
        <title>High frequency of phylogenetically diverse reductive dehalogenase-homologous genes in deep subseafloor sedimentary metagenomes.</title>
        <authorList>
            <person name="Kawai M."/>
            <person name="Futagami T."/>
            <person name="Toyoda A."/>
            <person name="Takaki Y."/>
            <person name="Nishi S."/>
            <person name="Hori S."/>
            <person name="Arai W."/>
            <person name="Tsubouchi T."/>
            <person name="Morono Y."/>
            <person name="Uchiyama I."/>
            <person name="Ito T."/>
            <person name="Fujiyama A."/>
            <person name="Inagaki F."/>
            <person name="Takami H."/>
        </authorList>
    </citation>
    <scope>NUCLEOTIDE SEQUENCE</scope>
    <source>
        <strain evidence="11">Expedition CK06-06</strain>
    </source>
</reference>
<dbReference type="GO" id="GO:0008033">
    <property type="term" value="P:tRNA processing"/>
    <property type="evidence" value="ECO:0007669"/>
    <property type="project" value="UniProtKB-KW"/>
</dbReference>
<feature type="domain" description="CBS" evidence="10">
    <location>
        <begin position="71"/>
        <end position="127"/>
    </location>
</feature>
<accession>X0V9V5</accession>
<comment type="caution">
    <text evidence="11">The sequence shown here is derived from an EMBL/GenBank/DDBJ whole genome shotgun (WGS) entry which is preliminary data.</text>
</comment>
<dbReference type="Gene3D" id="3.30.460.10">
    <property type="entry name" value="Beta Polymerase, domain 2"/>
    <property type="match status" value="1"/>
</dbReference>
<keyword evidence="2" id="KW-0820">tRNA-binding</keyword>
<keyword evidence="8" id="KW-0460">Magnesium</keyword>
<keyword evidence="5" id="KW-0548">Nucleotidyltransferase</keyword>
<dbReference type="InterPro" id="IPR002646">
    <property type="entry name" value="PolA_pol_head_dom"/>
</dbReference>
<dbReference type="GO" id="GO:0016779">
    <property type="term" value="F:nucleotidyltransferase activity"/>
    <property type="evidence" value="ECO:0007669"/>
    <property type="project" value="UniProtKB-KW"/>
</dbReference>
<evidence type="ECO:0000256" key="7">
    <source>
        <dbReference type="ARBA" id="ARBA00022741"/>
    </source>
</evidence>
<feature type="domain" description="CBS" evidence="10">
    <location>
        <begin position="134"/>
        <end position="191"/>
    </location>
</feature>
<dbReference type="Gene3D" id="3.10.310.30">
    <property type="match status" value="1"/>
</dbReference>
<dbReference type="InterPro" id="IPR038763">
    <property type="entry name" value="DHH_sf"/>
</dbReference>
<dbReference type="GO" id="GO:0000166">
    <property type="term" value="F:nucleotide binding"/>
    <property type="evidence" value="ECO:0007669"/>
    <property type="project" value="UniProtKB-KW"/>
</dbReference>
<dbReference type="InterPro" id="IPR000644">
    <property type="entry name" value="CBS_dom"/>
</dbReference>
<dbReference type="Pfam" id="PF01743">
    <property type="entry name" value="PolyA_pol"/>
    <property type="match status" value="1"/>
</dbReference>
<organism evidence="11">
    <name type="scientific">marine sediment metagenome</name>
    <dbReference type="NCBI Taxonomy" id="412755"/>
    <lineage>
        <taxon>unclassified sequences</taxon>
        <taxon>metagenomes</taxon>
        <taxon>ecological metagenomes</taxon>
    </lineage>
</organism>
<keyword evidence="7" id="KW-0547">Nucleotide-binding</keyword>
<evidence type="ECO:0000256" key="1">
    <source>
        <dbReference type="ARBA" id="ARBA00001946"/>
    </source>
</evidence>
<dbReference type="SUPFAM" id="SSF81301">
    <property type="entry name" value="Nucleotidyltransferase"/>
    <property type="match status" value="1"/>
</dbReference>
<dbReference type="InterPro" id="IPR043519">
    <property type="entry name" value="NT_sf"/>
</dbReference>
<sequence length="272" mass="30650">LAQMENRVYLVARSRIPEVNVAEIAFEFGGGGHPQAASATVTDKTLIQAEEDLNTFLLSRINFERLAKDMMTSPAIHISPEATIREASDTLTSYNISALMGIDENRTLKGYISRQMVDRAISLGLEMRPVKEYMNVEFYHVGPETTLNMIQDLIIRDKVRILPVLQDSQLIGVITRTDLLNILIERSSTPEFFYDSEGEIPRFVRKKNIANLLKERIPDKIIKLLKDLGEIADGLDFSAYLVGGLVRDVILKRRNLDVDIVIEGDGIKFART</sequence>
<feature type="non-terminal residue" evidence="11">
    <location>
        <position position="1"/>
    </location>
</feature>
<dbReference type="PANTHER" id="PTHR47788">
    <property type="entry name" value="POLYA POLYMERASE"/>
    <property type="match status" value="1"/>
</dbReference>
<dbReference type="Gene3D" id="3.10.580.10">
    <property type="entry name" value="CBS-domain"/>
    <property type="match status" value="1"/>
</dbReference>
<dbReference type="InterPro" id="IPR046342">
    <property type="entry name" value="CBS_dom_sf"/>
</dbReference>
<dbReference type="GO" id="GO:0046872">
    <property type="term" value="F:metal ion binding"/>
    <property type="evidence" value="ECO:0007669"/>
    <property type="project" value="UniProtKB-KW"/>
</dbReference>
<evidence type="ECO:0000256" key="4">
    <source>
        <dbReference type="ARBA" id="ARBA00022694"/>
    </source>
</evidence>
<evidence type="ECO:0000256" key="6">
    <source>
        <dbReference type="ARBA" id="ARBA00022723"/>
    </source>
</evidence>
<evidence type="ECO:0000256" key="3">
    <source>
        <dbReference type="ARBA" id="ARBA00022679"/>
    </source>
</evidence>
<evidence type="ECO:0000256" key="9">
    <source>
        <dbReference type="ARBA" id="ARBA00022884"/>
    </source>
</evidence>
<evidence type="ECO:0000256" key="2">
    <source>
        <dbReference type="ARBA" id="ARBA00022555"/>
    </source>
</evidence>
<name>X0V9V5_9ZZZZ</name>
<comment type="cofactor">
    <cofactor evidence="1">
        <name>Mg(2+)</name>
        <dbReference type="ChEBI" id="CHEBI:18420"/>
    </cofactor>
</comment>
<keyword evidence="3" id="KW-0808">Transferase</keyword>
<dbReference type="SUPFAM" id="SSF54631">
    <property type="entry name" value="CBS-domain pair"/>
    <property type="match status" value="1"/>
</dbReference>
<keyword evidence="9" id="KW-0694">RNA-binding</keyword>
<dbReference type="GO" id="GO:0000049">
    <property type="term" value="F:tRNA binding"/>
    <property type="evidence" value="ECO:0007669"/>
    <property type="project" value="UniProtKB-KW"/>
</dbReference>
<evidence type="ECO:0000313" key="11">
    <source>
        <dbReference type="EMBL" id="GAG09283.1"/>
    </source>
</evidence>
<keyword evidence="6" id="KW-0479">Metal-binding</keyword>
<feature type="non-terminal residue" evidence="11">
    <location>
        <position position="272"/>
    </location>
</feature>
<evidence type="ECO:0000256" key="5">
    <source>
        <dbReference type="ARBA" id="ARBA00022695"/>
    </source>
</evidence>
<proteinExistence type="predicted"/>